<dbReference type="Pfam" id="PF07714">
    <property type="entry name" value="PK_Tyr_Ser-Thr"/>
    <property type="match status" value="1"/>
</dbReference>
<proteinExistence type="predicted"/>
<dbReference type="PROSITE" id="PS50011">
    <property type="entry name" value="PROTEIN_KINASE_DOM"/>
    <property type="match status" value="1"/>
</dbReference>
<dbReference type="PANTHER" id="PTHR24416">
    <property type="entry name" value="TYROSINE-PROTEIN KINASE RECEPTOR"/>
    <property type="match status" value="1"/>
</dbReference>
<dbReference type="Gene3D" id="1.10.510.10">
    <property type="entry name" value="Transferase(Phosphotransferase) domain 1"/>
    <property type="match status" value="1"/>
</dbReference>
<dbReference type="PRINTS" id="PR00109">
    <property type="entry name" value="TYRKINASE"/>
</dbReference>
<organism evidence="2 3">
    <name type="scientific">Acrobeloides nanus</name>
    <dbReference type="NCBI Taxonomy" id="290746"/>
    <lineage>
        <taxon>Eukaryota</taxon>
        <taxon>Metazoa</taxon>
        <taxon>Ecdysozoa</taxon>
        <taxon>Nematoda</taxon>
        <taxon>Chromadorea</taxon>
        <taxon>Rhabditida</taxon>
        <taxon>Tylenchina</taxon>
        <taxon>Cephalobomorpha</taxon>
        <taxon>Cephaloboidea</taxon>
        <taxon>Cephalobidae</taxon>
        <taxon>Acrobeloides</taxon>
    </lineage>
</organism>
<protein>
    <submittedName>
        <fullName evidence="3">Protein kinase domain-containing protein</fullName>
    </submittedName>
</protein>
<dbReference type="WBParaSite" id="ACRNAN_scaffold15029.g19966.t1">
    <property type="protein sequence ID" value="ACRNAN_scaffold15029.g19966.t1"/>
    <property type="gene ID" value="ACRNAN_scaffold15029.g19966"/>
</dbReference>
<sequence length="139" mass="16039">MAQFTAKISDFGLCCYFDDFTLSYQASATKKLPYKWLSPEALQQRKFSEKSDVWSFGVLMYEIFSGGKAPYETIENAEVSKFLSSGRRLESPEETPEEVYSIMMSCWEAEPELRPSFQSLVEKFHGILSRETQEYGYLS</sequence>
<dbReference type="InterPro" id="IPR050122">
    <property type="entry name" value="RTK"/>
</dbReference>
<dbReference type="PANTHER" id="PTHR24416:SF600">
    <property type="entry name" value="PDGF- AND VEGF-RECEPTOR RELATED, ISOFORM J"/>
    <property type="match status" value="1"/>
</dbReference>
<accession>A0A914CW38</accession>
<dbReference type="FunFam" id="1.10.510.10:FF:000986">
    <property type="entry name" value="Protein tyrosine kinase 2aa"/>
    <property type="match status" value="1"/>
</dbReference>
<keyword evidence="2" id="KW-1185">Reference proteome</keyword>
<feature type="domain" description="Protein kinase" evidence="1">
    <location>
        <begin position="1"/>
        <end position="128"/>
    </location>
</feature>
<dbReference type="InterPro" id="IPR001245">
    <property type="entry name" value="Ser-Thr/Tyr_kinase_cat_dom"/>
</dbReference>
<dbReference type="GO" id="GO:0043235">
    <property type="term" value="C:receptor complex"/>
    <property type="evidence" value="ECO:0007669"/>
    <property type="project" value="TreeGrafter"/>
</dbReference>
<evidence type="ECO:0000259" key="1">
    <source>
        <dbReference type="PROSITE" id="PS50011"/>
    </source>
</evidence>
<dbReference type="AlphaFoldDB" id="A0A914CW38"/>
<dbReference type="SUPFAM" id="SSF56112">
    <property type="entry name" value="Protein kinase-like (PK-like)"/>
    <property type="match status" value="1"/>
</dbReference>
<name>A0A914CW38_9BILA</name>
<dbReference type="GO" id="GO:0004714">
    <property type="term" value="F:transmembrane receptor protein tyrosine kinase activity"/>
    <property type="evidence" value="ECO:0007669"/>
    <property type="project" value="TreeGrafter"/>
</dbReference>
<evidence type="ECO:0000313" key="3">
    <source>
        <dbReference type="WBParaSite" id="ACRNAN_scaffold15029.g19966.t1"/>
    </source>
</evidence>
<dbReference type="GO" id="GO:0007169">
    <property type="term" value="P:cell surface receptor protein tyrosine kinase signaling pathway"/>
    <property type="evidence" value="ECO:0007669"/>
    <property type="project" value="TreeGrafter"/>
</dbReference>
<evidence type="ECO:0000313" key="2">
    <source>
        <dbReference type="Proteomes" id="UP000887540"/>
    </source>
</evidence>
<dbReference type="Proteomes" id="UP000887540">
    <property type="component" value="Unplaced"/>
</dbReference>
<dbReference type="InterPro" id="IPR011009">
    <property type="entry name" value="Kinase-like_dom_sf"/>
</dbReference>
<dbReference type="SMART" id="SM00219">
    <property type="entry name" value="TyrKc"/>
    <property type="match status" value="1"/>
</dbReference>
<dbReference type="GO" id="GO:0005886">
    <property type="term" value="C:plasma membrane"/>
    <property type="evidence" value="ECO:0007669"/>
    <property type="project" value="TreeGrafter"/>
</dbReference>
<dbReference type="InterPro" id="IPR020635">
    <property type="entry name" value="Tyr_kinase_cat_dom"/>
</dbReference>
<reference evidence="3" key="1">
    <citation type="submission" date="2022-11" db="UniProtKB">
        <authorList>
            <consortium name="WormBaseParasite"/>
        </authorList>
    </citation>
    <scope>IDENTIFICATION</scope>
</reference>
<dbReference type="InterPro" id="IPR000719">
    <property type="entry name" value="Prot_kinase_dom"/>
</dbReference>
<dbReference type="GO" id="GO:0005524">
    <property type="term" value="F:ATP binding"/>
    <property type="evidence" value="ECO:0007669"/>
    <property type="project" value="InterPro"/>
</dbReference>